<keyword evidence="6" id="KW-1185">Reference proteome</keyword>
<comment type="caution">
    <text evidence="5">The sequence shown here is derived from an EMBL/GenBank/DDBJ whole genome shotgun (WGS) entry which is preliminary data.</text>
</comment>
<feature type="compositionally biased region" description="Acidic residues" evidence="3">
    <location>
        <begin position="224"/>
        <end position="237"/>
    </location>
</feature>
<feature type="domain" description="CCHC-type" evidence="4">
    <location>
        <begin position="407"/>
        <end position="422"/>
    </location>
</feature>
<feature type="region of interest" description="Disordered" evidence="3">
    <location>
        <begin position="1"/>
        <end position="27"/>
    </location>
</feature>
<feature type="compositionally biased region" description="Basic and acidic residues" evidence="3">
    <location>
        <begin position="2002"/>
        <end position="2011"/>
    </location>
</feature>
<dbReference type="PROSITE" id="PS50158">
    <property type="entry name" value="ZF_CCHC"/>
    <property type="match status" value="1"/>
</dbReference>
<proteinExistence type="predicted"/>
<dbReference type="OrthoDB" id="2749819at2759"/>
<feature type="region of interest" description="Disordered" evidence="3">
    <location>
        <begin position="1890"/>
        <end position="1911"/>
    </location>
</feature>
<feature type="region of interest" description="Disordered" evidence="3">
    <location>
        <begin position="850"/>
        <end position="913"/>
    </location>
</feature>
<feature type="region of interest" description="Disordered" evidence="3">
    <location>
        <begin position="215"/>
        <end position="306"/>
    </location>
</feature>
<feature type="compositionally biased region" description="Polar residues" evidence="3">
    <location>
        <begin position="582"/>
        <end position="593"/>
    </location>
</feature>
<dbReference type="Pfam" id="PF13650">
    <property type="entry name" value="Asp_protease_2"/>
    <property type="match status" value="1"/>
</dbReference>
<keyword evidence="2" id="KW-0862">Zinc</keyword>
<dbReference type="GO" id="GO:0008270">
    <property type="term" value="F:zinc ion binding"/>
    <property type="evidence" value="ECO:0007669"/>
    <property type="project" value="UniProtKB-KW"/>
</dbReference>
<feature type="compositionally biased region" description="Low complexity" evidence="3">
    <location>
        <begin position="1407"/>
        <end position="1418"/>
    </location>
</feature>
<dbReference type="Proteomes" id="UP000292702">
    <property type="component" value="Unassembled WGS sequence"/>
</dbReference>
<reference evidence="5 6" key="1">
    <citation type="submission" date="2018-11" db="EMBL/GenBank/DDBJ databases">
        <title>Genome assembly of Steccherinum ochraceum LE-BIN_3174, the white-rot fungus of the Steccherinaceae family (The Residual Polyporoid clade, Polyporales, Basidiomycota).</title>
        <authorList>
            <person name="Fedorova T.V."/>
            <person name="Glazunova O.A."/>
            <person name="Landesman E.O."/>
            <person name="Moiseenko K.V."/>
            <person name="Psurtseva N.V."/>
            <person name="Savinova O.S."/>
            <person name="Shakhova N.V."/>
            <person name="Tyazhelova T.V."/>
            <person name="Vasina D.V."/>
        </authorList>
    </citation>
    <scope>NUCLEOTIDE SEQUENCE [LARGE SCALE GENOMIC DNA]</scope>
    <source>
        <strain evidence="5 6">LE-BIN_3174</strain>
    </source>
</reference>
<dbReference type="GO" id="GO:0006397">
    <property type="term" value="P:mRNA processing"/>
    <property type="evidence" value="ECO:0007669"/>
    <property type="project" value="UniProtKB-KW"/>
</dbReference>
<feature type="compositionally biased region" description="Polar residues" evidence="3">
    <location>
        <begin position="860"/>
        <end position="871"/>
    </location>
</feature>
<dbReference type="InterPro" id="IPR021109">
    <property type="entry name" value="Peptidase_aspartic_dom_sf"/>
</dbReference>
<dbReference type="CDD" id="cd00303">
    <property type="entry name" value="retropepsin_like"/>
    <property type="match status" value="2"/>
</dbReference>
<dbReference type="SUPFAM" id="SSF57756">
    <property type="entry name" value="Retrovirus zinc finger-like domains"/>
    <property type="match status" value="1"/>
</dbReference>
<keyword evidence="1" id="KW-0507">mRNA processing</keyword>
<evidence type="ECO:0000256" key="3">
    <source>
        <dbReference type="SAM" id="MobiDB-lite"/>
    </source>
</evidence>
<feature type="region of interest" description="Disordered" evidence="3">
    <location>
        <begin position="575"/>
        <end position="598"/>
    </location>
</feature>
<dbReference type="InterPro" id="IPR001878">
    <property type="entry name" value="Znf_CCHC"/>
</dbReference>
<evidence type="ECO:0000256" key="1">
    <source>
        <dbReference type="ARBA" id="ARBA00022664"/>
    </source>
</evidence>
<feature type="region of interest" description="Disordered" evidence="3">
    <location>
        <begin position="1309"/>
        <end position="1329"/>
    </location>
</feature>
<feature type="compositionally biased region" description="Polar residues" evidence="3">
    <location>
        <begin position="2012"/>
        <end position="2022"/>
    </location>
</feature>
<feature type="region of interest" description="Disordered" evidence="3">
    <location>
        <begin position="1398"/>
        <end position="1427"/>
    </location>
</feature>
<feature type="compositionally biased region" description="Basic residues" evidence="3">
    <location>
        <begin position="242"/>
        <end position="253"/>
    </location>
</feature>
<feature type="compositionally biased region" description="Basic and acidic residues" evidence="3">
    <location>
        <begin position="254"/>
        <end position="279"/>
    </location>
</feature>
<dbReference type="Gene3D" id="2.40.70.10">
    <property type="entry name" value="Acid Proteases"/>
    <property type="match status" value="2"/>
</dbReference>
<dbReference type="SUPFAM" id="SSF50630">
    <property type="entry name" value="Acid proteases"/>
    <property type="match status" value="1"/>
</dbReference>
<evidence type="ECO:0000259" key="4">
    <source>
        <dbReference type="PROSITE" id="PS50158"/>
    </source>
</evidence>
<evidence type="ECO:0000313" key="6">
    <source>
        <dbReference type="Proteomes" id="UP000292702"/>
    </source>
</evidence>
<dbReference type="GO" id="GO:0003676">
    <property type="term" value="F:nucleic acid binding"/>
    <property type="evidence" value="ECO:0007669"/>
    <property type="project" value="InterPro"/>
</dbReference>
<organism evidence="5 6">
    <name type="scientific">Steccherinum ochraceum</name>
    <dbReference type="NCBI Taxonomy" id="92696"/>
    <lineage>
        <taxon>Eukaryota</taxon>
        <taxon>Fungi</taxon>
        <taxon>Dikarya</taxon>
        <taxon>Basidiomycota</taxon>
        <taxon>Agaricomycotina</taxon>
        <taxon>Agaricomycetes</taxon>
        <taxon>Polyporales</taxon>
        <taxon>Steccherinaceae</taxon>
        <taxon>Steccherinum</taxon>
    </lineage>
</organism>
<gene>
    <name evidence="5" type="ORF">EIP91_009873</name>
</gene>
<keyword evidence="2" id="KW-0863">Zinc-finger</keyword>
<feature type="region of interest" description="Disordered" evidence="3">
    <location>
        <begin position="2002"/>
        <end position="2036"/>
    </location>
</feature>
<dbReference type="SMART" id="SM00343">
    <property type="entry name" value="ZnF_C2HC"/>
    <property type="match status" value="1"/>
</dbReference>
<accession>A0A4R0R3D6</accession>
<dbReference type="STRING" id="92696.A0A4R0R3D6"/>
<evidence type="ECO:0000256" key="2">
    <source>
        <dbReference type="PROSITE-ProRule" id="PRU00047"/>
    </source>
</evidence>
<name>A0A4R0R3D6_9APHY</name>
<feature type="compositionally biased region" description="Low complexity" evidence="3">
    <location>
        <begin position="1848"/>
        <end position="1860"/>
    </location>
</feature>
<keyword evidence="2" id="KW-0479">Metal-binding</keyword>
<protein>
    <recommendedName>
        <fullName evidence="4">CCHC-type domain-containing protein</fullName>
    </recommendedName>
</protein>
<dbReference type="EMBL" id="RWJN01000579">
    <property type="protein sequence ID" value="TCD60546.1"/>
    <property type="molecule type" value="Genomic_DNA"/>
</dbReference>
<feature type="region of interest" description="Disordered" evidence="3">
    <location>
        <begin position="1839"/>
        <end position="1877"/>
    </location>
</feature>
<evidence type="ECO:0000313" key="5">
    <source>
        <dbReference type="EMBL" id="TCD60546.1"/>
    </source>
</evidence>
<sequence length="2036" mass="228212">MAEPAVAYTRTTNQSMPVPEGRQAPTKFKGKPSSLRSFLLQFESLAETHKLTSAEKCEWVVEYCSTKVRNTIRGYENYRNGNWDGLKDDIKNAYDIALDTQPYQVINLIQLVRKTSRGSERKMASLSAWKKYVRNFVRIAGSLVQHDQITKDEYATYFWIGIPSAFQVQLENMIRNRLPTHDIAKPYPFEEIQRAAEHILHRNRFDKSRVVWLEDTDNTSGDDSSTEEESGESDSEDDMKTMFKKYMRKHKAKSSKDKASKMPVKSESKELTDSVHKMFADNPVQASAKDNKARAAKPSKATSQSEVESLIKQMGKLSISDPQYAFLWYQAAKLDPFVTQAFTSPLSRPASQGQTVRASSNVMMTEPLPPPDNMNMNNNMNNNMGMNNNGRNFGMRRQRPQNLGPPRCYGCGDIGHMVNECPALFALLDRKIVMRNNGQYTTPQGAPIFRAQGENWVQAIKRMVPPPPPVEIASHFLSIVDPDTETGTIQDITDVLAQYGTRSQVKAAADQQALEVGKKPAPTRGQKQKPLVPVDAIPSRFDPNREDIIMEDATAIKPTSAKTASKPVVVYPNTPAKEKVTPGQTPVNISPIVSGTPRAKRESAVSQEHKASAVVTKLLNTPINLSFGEVLGVSKDIAQEFQNKLRYHKTPAETDAATAAVQTSEALEGEVEVAANFSRALRRKLIRLPMQCNNINTVDFVLDTGSEINVISQDLWKRLGVPLDGGPEVILRDANGGLVSLNGIAHDLHMRYGPIETAANFYVSNRAPFVGLLGLPWMLENGVTLAIQPDNGEVHLTFAAYPEKIIILPGMHDSVQDIDGPIFPESFMAEIVDMPNDSSPTDASAIVPMEIGETPPTDAPISTDNPVSSYTDIPEIPGSPLLRDPEDMSSDESVEFVDASAQPPDSLQEAEHEEQSLAMRFVDLDIDPRDAPDKPFSMAMVNVPDYPKFWIESPYPQQQYMALNINSVPEGFVPPLPDLRDFDNDFGIGGIIQGLSTDYHVTYRSPISFRNFMSKYMYDTLKFASHPAKAPVINRPHITEGGKRVNVYGETAEIPVYVNNKRAHLSFTILIQDWPHMLIGTNSLAEWNLWDEQLPESVQLFNLDFPEHVPVTSGAFGPPGFLTPSANQLMRTLSGDPGRGPYPATAQETANVILDQYSRWYFENSPTYQDLIRHFNPRHNAPFVGNMAVISPHVHMLNDSWAEIPDIPVHGRSFILKSAEARIGPRIWRGPAILHMYPPNTDLDQVKAEAGRYPTRWEDHSGWHYLPGEEVDLSDERWRFLREVVGRSDTERATGINTVQINMAKVSIDPKNLPVPPTESSSEPRRSIQSRYQRYRADNAEILGNIGQRYDDLKRNWKFDLDVRDVKPNDDKDVNNDNYEATFNGRINGTNKTVFGYIMEPPDSLGESDTTSDQSSETLRPDNRSDRSWEILEKDENYIFNEDKFLTWKPSRPGTRAGQTRLDIFKTWCKTAIKLGNDPASFTAPRLSYGSTGVLGRRHQIDILSMEFRACLTQFIPEAKDDFGAGYISMIFKGHVNNVPVQIYGYVLDADVVPKMDEDFNEDLFWLYQADSRRIQDRKRLCDRCKKIYEDNDPKIWGISHKKPQTDKFTAQANMVQTKQETPETPELEISFPAPVSAIVREAWAPPDAQANVVRTVVSFPLLKIWGKFRDEVLPFVVDSGAQVNMIRGQEWDMWTARFAASGIPLPTLKASMIQNIAALSHISHKVRGVAVGLTVAVGTITTIGNFYIVDDLGNEAVFGLPWMIDHNTTLNVGLNGLGIKLSDIEGNHTYEISSAFSQPMFETPEMMLADIFTPFINTANAAEKNTQPRRMQIENLINPTESEEPSDSNSQDDSNSDTSTEIDENAAAESEYGETTSSMLDEFVTWRHNTRSDKTPSPDHPVPTFGVTGVDGKKHYVPVESYGLKLSLARFVPDDEDNKDAAYTSATFKGYINNKRVIVHGFVIEPRDISLDPDDRDNDTDELEDSEYLLNQVINPGLLGDRFDQARMEQNENTYDPYSTDSESDVEDMHTQHTS</sequence>
<dbReference type="InterPro" id="IPR036875">
    <property type="entry name" value="Znf_CCHC_sf"/>
</dbReference>